<evidence type="ECO:0000313" key="4">
    <source>
        <dbReference type="Proteomes" id="UP000236047"/>
    </source>
</evidence>
<evidence type="ECO:0000313" key="3">
    <source>
        <dbReference type="EMBL" id="PNE43431.1"/>
    </source>
</evidence>
<feature type="domain" description="CAAX prenyl protease 2/Lysostaphin resistance protein A-like" evidence="2">
    <location>
        <begin position="87"/>
        <end position="181"/>
    </location>
</feature>
<feature type="transmembrane region" description="Helical" evidence="1">
    <location>
        <begin position="84"/>
        <end position="109"/>
    </location>
</feature>
<dbReference type="AlphaFoldDB" id="A0A2N8PR20"/>
<keyword evidence="1" id="KW-1133">Transmembrane helix</keyword>
<accession>A0A2N8PR20</accession>
<feature type="transmembrane region" description="Helical" evidence="1">
    <location>
        <begin position="192"/>
        <end position="213"/>
    </location>
</feature>
<gene>
    <name evidence="3" type="ORF">AOB60_00375</name>
</gene>
<feature type="transmembrane region" description="Helical" evidence="1">
    <location>
        <begin position="39"/>
        <end position="64"/>
    </location>
</feature>
<dbReference type="Pfam" id="PF02517">
    <property type="entry name" value="Rce1-like"/>
    <property type="match status" value="1"/>
</dbReference>
<dbReference type="Proteomes" id="UP000236047">
    <property type="component" value="Unassembled WGS sequence"/>
</dbReference>
<keyword evidence="4" id="KW-1185">Reference proteome</keyword>
<feature type="transmembrane region" description="Helical" evidence="1">
    <location>
        <begin position="121"/>
        <end position="138"/>
    </location>
</feature>
<name>A0A2N8PR20_STRNR</name>
<feature type="transmembrane region" description="Helical" evidence="1">
    <location>
        <begin position="144"/>
        <end position="163"/>
    </location>
</feature>
<keyword evidence="1" id="KW-0472">Membrane</keyword>
<organism evidence="3 4">
    <name type="scientific">Streptomyces noursei</name>
    <name type="common">Streptomyces albulus</name>
    <dbReference type="NCBI Taxonomy" id="1971"/>
    <lineage>
        <taxon>Bacteria</taxon>
        <taxon>Bacillati</taxon>
        <taxon>Actinomycetota</taxon>
        <taxon>Actinomycetes</taxon>
        <taxon>Kitasatosporales</taxon>
        <taxon>Streptomycetaceae</taxon>
        <taxon>Streptomyces</taxon>
    </lineage>
</organism>
<sequence length="228" mass="24399">MALKYSLVWLLVAVLTWLALWGAEQSSAIGIRRLPARSLVGAVCAVFCLAEVPMFGLAVVWNLVGDRVPLLTAYSGSADRSSLLADAASSLAAGVSEEIIVLVLPALVAWRLGRRLTGPRLRRVGLVVLVLAMAALRLSYHLEYGVSVLPLLPWAIISVLLYLRTRTVLPLMIAHASYDLVLAVINRLGSRYGLTTAAASFAVVAAAAFFTALRQAALAEQQQQHIAS</sequence>
<dbReference type="EMBL" id="LJSN01000001">
    <property type="protein sequence ID" value="PNE43431.1"/>
    <property type="molecule type" value="Genomic_DNA"/>
</dbReference>
<evidence type="ECO:0000259" key="2">
    <source>
        <dbReference type="Pfam" id="PF02517"/>
    </source>
</evidence>
<feature type="transmembrane region" description="Helical" evidence="1">
    <location>
        <begin position="6"/>
        <end position="23"/>
    </location>
</feature>
<protein>
    <recommendedName>
        <fullName evidence="2">CAAX prenyl protease 2/Lysostaphin resistance protein A-like domain-containing protein</fullName>
    </recommendedName>
</protein>
<dbReference type="GO" id="GO:0004175">
    <property type="term" value="F:endopeptidase activity"/>
    <property type="evidence" value="ECO:0007669"/>
    <property type="project" value="UniProtKB-ARBA"/>
</dbReference>
<reference evidence="4" key="1">
    <citation type="submission" date="2015-09" db="EMBL/GenBank/DDBJ databases">
        <authorList>
            <person name="Graham D.E."/>
            <person name="Mahan K.M."/>
            <person name="Klingeman D.M."/>
            <person name="Fida T."/>
            <person name="Giannone R.J."/>
            <person name="Hettich R.L."/>
            <person name="Parry R.J."/>
            <person name="Spain J.C."/>
        </authorList>
    </citation>
    <scope>NUCLEOTIDE SEQUENCE [LARGE SCALE GENOMIC DNA]</scope>
    <source>
        <strain evidence="4">JCM 4701</strain>
    </source>
</reference>
<keyword evidence="1" id="KW-0812">Transmembrane</keyword>
<dbReference type="InterPro" id="IPR003675">
    <property type="entry name" value="Rce1/LyrA-like_dom"/>
</dbReference>
<dbReference type="GO" id="GO:0080120">
    <property type="term" value="P:CAAX-box protein maturation"/>
    <property type="evidence" value="ECO:0007669"/>
    <property type="project" value="UniProtKB-ARBA"/>
</dbReference>
<evidence type="ECO:0000256" key="1">
    <source>
        <dbReference type="SAM" id="Phobius"/>
    </source>
</evidence>
<comment type="caution">
    <text evidence="3">The sequence shown here is derived from an EMBL/GenBank/DDBJ whole genome shotgun (WGS) entry which is preliminary data.</text>
</comment>
<proteinExistence type="predicted"/>